<comment type="subcellular location">
    <subcellularLocation>
        <location evidence="1">Cell membrane</location>
        <topology evidence="1">Multi-pass membrane protein</topology>
    </subcellularLocation>
</comment>
<reference evidence="7" key="1">
    <citation type="submission" date="2020-10" db="EMBL/GenBank/DDBJ databases">
        <authorList>
            <person name="Gilroy R."/>
        </authorList>
    </citation>
    <scope>NUCLEOTIDE SEQUENCE</scope>
    <source>
        <strain evidence="7">D3-1215</strain>
    </source>
</reference>
<dbReference type="Pfam" id="PF03706">
    <property type="entry name" value="LPG_synthase_TM"/>
    <property type="match status" value="1"/>
</dbReference>
<feature type="transmembrane region" description="Helical" evidence="6">
    <location>
        <begin position="55"/>
        <end position="71"/>
    </location>
</feature>
<evidence type="ECO:0000256" key="3">
    <source>
        <dbReference type="ARBA" id="ARBA00022692"/>
    </source>
</evidence>
<dbReference type="EMBL" id="JADIMR010000098">
    <property type="protein sequence ID" value="MBO8447397.1"/>
    <property type="molecule type" value="Genomic_DNA"/>
</dbReference>
<evidence type="ECO:0000313" key="7">
    <source>
        <dbReference type="EMBL" id="MBO8447397.1"/>
    </source>
</evidence>
<sequence>MKPGIEKERPGSRCMTILEYAVTLAAYTYLVWVLVSFDDYGGLAAGFAGMSLQRGMSIVLCVALMPLNWLLESLKWQKLVNTLSHIGLKEAYRSVLSGLTAGFFTPNRIGDPLGRIMTLEPGKRTECAALSVVGIMGQNFATVLCGSVSAVAFIFLHFVPEAAIPVNVKICAATLALLCTILYFSLPYLCKRVSDLKFAARYKRLTAAVGRVSFPLLFGIGALSIARFCIYCTQYFLILRFFGIELGLAEAAVLIPLNYLLVTLTPSVAFAEPGIRGSYAALLIGTVSEDTAAAALSGMSLWLLNYAVPMVIGSVLLLKENNSHKRINKNEENKNLVG</sequence>
<proteinExistence type="predicted"/>
<feature type="transmembrane region" description="Helical" evidence="6">
    <location>
        <begin position="17"/>
        <end position="35"/>
    </location>
</feature>
<name>A0A9D9EHJ7_9BACT</name>
<gene>
    <name evidence="7" type="ORF">IAC32_06600</name>
</gene>
<comment type="caution">
    <text evidence="7">The sequence shown here is derived from an EMBL/GenBank/DDBJ whole genome shotgun (WGS) entry which is preliminary data.</text>
</comment>
<evidence type="ECO:0000256" key="6">
    <source>
        <dbReference type="SAM" id="Phobius"/>
    </source>
</evidence>
<feature type="transmembrane region" description="Helical" evidence="6">
    <location>
        <begin position="209"/>
        <end position="230"/>
    </location>
</feature>
<keyword evidence="3 6" id="KW-0812">Transmembrane</keyword>
<evidence type="ECO:0000313" key="8">
    <source>
        <dbReference type="Proteomes" id="UP000823637"/>
    </source>
</evidence>
<feature type="transmembrane region" description="Helical" evidence="6">
    <location>
        <begin position="299"/>
        <end position="318"/>
    </location>
</feature>
<keyword evidence="2" id="KW-1003">Cell membrane</keyword>
<evidence type="ECO:0000256" key="4">
    <source>
        <dbReference type="ARBA" id="ARBA00022989"/>
    </source>
</evidence>
<dbReference type="Proteomes" id="UP000823637">
    <property type="component" value="Unassembled WGS sequence"/>
</dbReference>
<feature type="transmembrane region" description="Helical" evidence="6">
    <location>
        <begin position="129"/>
        <end position="158"/>
    </location>
</feature>
<reference evidence="7" key="2">
    <citation type="journal article" date="2021" name="PeerJ">
        <title>Extensive microbial diversity within the chicken gut microbiome revealed by metagenomics and culture.</title>
        <authorList>
            <person name="Gilroy R."/>
            <person name="Ravi A."/>
            <person name="Getino M."/>
            <person name="Pursley I."/>
            <person name="Horton D.L."/>
            <person name="Alikhan N.F."/>
            <person name="Baker D."/>
            <person name="Gharbi K."/>
            <person name="Hall N."/>
            <person name="Watson M."/>
            <person name="Adriaenssens E.M."/>
            <person name="Foster-Nyarko E."/>
            <person name="Jarju S."/>
            <person name="Secka A."/>
            <person name="Antonio M."/>
            <person name="Oren A."/>
            <person name="Chaudhuri R.R."/>
            <person name="La Ragione R."/>
            <person name="Hildebrand F."/>
            <person name="Pallen M.J."/>
        </authorList>
    </citation>
    <scope>NUCLEOTIDE SEQUENCE</scope>
    <source>
        <strain evidence="7">D3-1215</strain>
    </source>
</reference>
<accession>A0A9D9EHJ7</accession>
<dbReference type="InterPro" id="IPR022791">
    <property type="entry name" value="L-PG_synthase/AglD"/>
</dbReference>
<dbReference type="GO" id="GO:0005886">
    <property type="term" value="C:plasma membrane"/>
    <property type="evidence" value="ECO:0007669"/>
    <property type="project" value="UniProtKB-SubCell"/>
</dbReference>
<protein>
    <submittedName>
        <fullName evidence="7">Flippase-like domain-containing protein</fullName>
    </submittedName>
</protein>
<evidence type="ECO:0000256" key="1">
    <source>
        <dbReference type="ARBA" id="ARBA00004651"/>
    </source>
</evidence>
<evidence type="ECO:0000256" key="5">
    <source>
        <dbReference type="ARBA" id="ARBA00023136"/>
    </source>
</evidence>
<feature type="transmembrane region" description="Helical" evidence="6">
    <location>
        <begin position="170"/>
        <end position="189"/>
    </location>
</feature>
<keyword evidence="4 6" id="KW-1133">Transmembrane helix</keyword>
<evidence type="ECO:0000256" key="2">
    <source>
        <dbReference type="ARBA" id="ARBA00022475"/>
    </source>
</evidence>
<keyword evidence="5 6" id="KW-0472">Membrane</keyword>
<dbReference type="AlphaFoldDB" id="A0A9D9EHJ7"/>
<organism evidence="7 8">
    <name type="scientific">Candidatus Enterocola intestinipullorum</name>
    <dbReference type="NCBI Taxonomy" id="2840783"/>
    <lineage>
        <taxon>Bacteria</taxon>
        <taxon>Pseudomonadati</taxon>
        <taxon>Bacteroidota</taxon>
        <taxon>Bacteroidia</taxon>
        <taxon>Bacteroidales</taxon>
        <taxon>Candidatus Enterocola</taxon>
    </lineage>
</organism>